<evidence type="ECO:0008006" key="3">
    <source>
        <dbReference type="Google" id="ProtNLM"/>
    </source>
</evidence>
<dbReference type="Proteomes" id="UP001550378">
    <property type="component" value="Unassembled WGS sequence"/>
</dbReference>
<keyword evidence="2" id="KW-1185">Reference proteome</keyword>
<comment type="caution">
    <text evidence="1">The sequence shown here is derived from an EMBL/GenBank/DDBJ whole genome shotgun (WGS) entry which is preliminary data.</text>
</comment>
<evidence type="ECO:0000313" key="1">
    <source>
        <dbReference type="EMBL" id="MEU0712235.1"/>
    </source>
</evidence>
<organism evidence="1 2">
    <name type="scientific">Streptomyces lavendulocolor</name>
    <dbReference type="NCBI Taxonomy" id="67316"/>
    <lineage>
        <taxon>Bacteria</taxon>
        <taxon>Bacillati</taxon>
        <taxon>Actinomycetota</taxon>
        <taxon>Actinomycetes</taxon>
        <taxon>Kitasatosporales</taxon>
        <taxon>Streptomycetaceae</taxon>
        <taxon>Streptomyces</taxon>
    </lineage>
</organism>
<dbReference type="EMBL" id="JBEXZR010000052">
    <property type="protein sequence ID" value="MEU0712235.1"/>
    <property type="molecule type" value="Genomic_DNA"/>
</dbReference>
<evidence type="ECO:0000313" key="2">
    <source>
        <dbReference type="Proteomes" id="UP001550378"/>
    </source>
</evidence>
<gene>
    <name evidence="1" type="ORF">ABZ508_33295</name>
</gene>
<accession>A0ABV2WFY8</accession>
<name>A0ABV2WFY8_9ACTN</name>
<sequence>MKPTSASTRPLPNLLAAAIREQAKAAGSETPSVRGGDWRLAVVATVGPDGTITTSDGIVARRMETYVSPANSDLIVITQSGSGNWLAWGRGSTGAFAVGETVTVRKSVSTSRASTTTIAADPHLTVNVVAGTYTVDCFLTYDADNAADLKLGWIAPASTTGAWWPGGSDSGNTTLAATTRWGAPADFTTTTLPVAGVGAGQIVACRPVGTAVVTASGALALAWAQQTSSATPTVVRGQSWLQVRRIA</sequence>
<reference evidence="1 2" key="1">
    <citation type="submission" date="2024-06" db="EMBL/GenBank/DDBJ databases">
        <title>The Natural Products Discovery Center: Release of the First 8490 Sequenced Strains for Exploring Actinobacteria Biosynthetic Diversity.</title>
        <authorList>
            <person name="Kalkreuter E."/>
            <person name="Kautsar S.A."/>
            <person name="Yang D."/>
            <person name="Bader C.D."/>
            <person name="Teijaro C.N."/>
            <person name="Fluegel L."/>
            <person name="Davis C.M."/>
            <person name="Simpson J.R."/>
            <person name="Lauterbach L."/>
            <person name="Steele A.D."/>
            <person name="Gui C."/>
            <person name="Meng S."/>
            <person name="Li G."/>
            <person name="Viehrig K."/>
            <person name="Ye F."/>
            <person name="Su P."/>
            <person name="Kiefer A.F."/>
            <person name="Nichols A."/>
            <person name="Cepeda A.J."/>
            <person name="Yan W."/>
            <person name="Fan B."/>
            <person name="Jiang Y."/>
            <person name="Adhikari A."/>
            <person name="Zheng C.-J."/>
            <person name="Schuster L."/>
            <person name="Cowan T.M."/>
            <person name="Smanski M.J."/>
            <person name="Chevrette M.G."/>
            <person name="De Carvalho L.P.S."/>
            <person name="Shen B."/>
        </authorList>
    </citation>
    <scope>NUCLEOTIDE SEQUENCE [LARGE SCALE GENOMIC DNA]</scope>
    <source>
        <strain evidence="1 2">NPDC006337</strain>
    </source>
</reference>
<proteinExistence type="predicted"/>
<dbReference type="RefSeq" id="WP_359807295.1">
    <property type="nucleotide sequence ID" value="NZ_JBEXZQ010000070.1"/>
</dbReference>
<protein>
    <recommendedName>
        <fullName evidence="3">Minor tail protein</fullName>
    </recommendedName>
</protein>